<name>A0ACC2IAF1_9PLEO</name>
<comment type="caution">
    <text evidence="1">The sequence shown here is derived from an EMBL/GenBank/DDBJ whole genome shotgun (WGS) entry which is preliminary data.</text>
</comment>
<evidence type="ECO:0000313" key="2">
    <source>
        <dbReference type="Proteomes" id="UP001153331"/>
    </source>
</evidence>
<dbReference type="Proteomes" id="UP001153331">
    <property type="component" value="Unassembled WGS sequence"/>
</dbReference>
<evidence type="ECO:0000313" key="1">
    <source>
        <dbReference type="EMBL" id="KAJ8112108.1"/>
    </source>
</evidence>
<proteinExistence type="predicted"/>
<gene>
    <name evidence="1" type="ORF">OPT61_g5451</name>
</gene>
<reference evidence="1" key="1">
    <citation type="submission" date="2022-11" db="EMBL/GenBank/DDBJ databases">
        <title>Genome Sequence of Boeremia exigua.</title>
        <authorList>
            <person name="Buettner E."/>
        </authorList>
    </citation>
    <scope>NUCLEOTIDE SEQUENCE</scope>
    <source>
        <strain evidence="1">CU02</strain>
    </source>
</reference>
<sequence>MAVKEPFKILIFSKTAGYRHESIHTGIVALESLASRSGLFITTASEDDSLFELSTLSSYRVIVLLHTSGTFLHPFQLKVFQKYVRSGGGVVSIHGAASGMPLCAWYGQLIGAHFDMHPDPEKGSLIVSNTTHPINDNERPPHDWVDEWYNFKSHPAKNTSLEILLRGDTSSFKGGKHGDDHPLAWCQEFEGGRSVYIALGHFPEAWASEWYVGFVKKGIMWAAEEQEQVEGTLSI</sequence>
<keyword evidence="2" id="KW-1185">Reference proteome</keyword>
<protein>
    <submittedName>
        <fullName evidence="1">Uncharacterized protein</fullName>
    </submittedName>
</protein>
<accession>A0ACC2IAF1</accession>
<dbReference type="EMBL" id="JAPHNI010000351">
    <property type="protein sequence ID" value="KAJ8112108.1"/>
    <property type="molecule type" value="Genomic_DNA"/>
</dbReference>
<organism evidence="1 2">
    <name type="scientific">Boeremia exigua</name>
    <dbReference type="NCBI Taxonomy" id="749465"/>
    <lineage>
        <taxon>Eukaryota</taxon>
        <taxon>Fungi</taxon>
        <taxon>Dikarya</taxon>
        <taxon>Ascomycota</taxon>
        <taxon>Pezizomycotina</taxon>
        <taxon>Dothideomycetes</taxon>
        <taxon>Pleosporomycetidae</taxon>
        <taxon>Pleosporales</taxon>
        <taxon>Pleosporineae</taxon>
        <taxon>Didymellaceae</taxon>
        <taxon>Boeremia</taxon>
    </lineage>
</organism>